<keyword evidence="6" id="KW-0862">Zinc</keyword>
<reference evidence="10 11" key="1">
    <citation type="journal article" date="2019" name="Mol. Biol. Evol.">
        <title>Blast fungal genomes show frequent chromosomal changes, gene gains and losses, and effector gene turnover.</title>
        <authorList>
            <person name="Gomez Luciano L.B."/>
            <person name="Jason Tsai I."/>
            <person name="Chuma I."/>
            <person name="Tosa Y."/>
            <person name="Chen Y.H."/>
            <person name="Li J.Y."/>
            <person name="Li M.Y."/>
            <person name="Jade Lu M.Y."/>
            <person name="Nakayashiki H."/>
            <person name="Li W.H."/>
        </authorList>
    </citation>
    <scope>NUCLEOTIDE SEQUENCE [LARGE SCALE GENOMIC DNA]</scope>
    <source>
        <strain evidence="10">MZ5-1-6</strain>
    </source>
</reference>
<comment type="similarity">
    <text evidence="2">Belongs to the peptidase M35 family.</text>
</comment>
<feature type="domain" description="Lysine-specific metallo-endopeptidase" evidence="9">
    <location>
        <begin position="56"/>
        <end position="157"/>
    </location>
</feature>
<evidence type="ECO:0000256" key="3">
    <source>
        <dbReference type="ARBA" id="ARBA00022670"/>
    </source>
</evidence>
<dbReference type="InterPro" id="IPR050414">
    <property type="entry name" value="Fungal_M35_metalloproteases"/>
</dbReference>
<dbReference type="EMBL" id="CP034204">
    <property type="protein sequence ID" value="QBZ53338.1"/>
    <property type="molecule type" value="Genomic_DNA"/>
</dbReference>
<dbReference type="GO" id="GO:0046872">
    <property type="term" value="F:metal ion binding"/>
    <property type="evidence" value="ECO:0007669"/>
    <property type="project" value="UniProtKB-KW"/>
</dbReference>
<dbReference type="PANTHER" id="PTHR37016:SF3">
    <property type="entry name" value="NEUTRAL PROTEASE 2-RELATED"/>
    <property type="match status" value="1"/>
</dbReference>
<gene>
    <name evidence="10" type="ORF">PoMZ_09016</name>
</gene>
<protein>
    <recommendedName>
        <fullName evidence="9">Lysine-specific metallo-endopeptidase domain-containing protein</fullName>
    </recommendedName>
</protein>
<dbReference type="PANTHER" id="PTHR37016">
    <property type="match status" value="1"/>
</dbReference>
<evidence type="ECO:0000313" key="10">
    <source>
        <dbReference type="EMBL" id="QBZ53338.1"/>
    </source>
</evidence>
<organism evidence="10 11">
    <name type="scientific">Pyricularia oryzae</name>
    <name type="common">Rice blast fungus</name>
    <name type="synonym">Magnaporthe oryzae</name>
    <dbReference type="NCBI Taxonomy" id="318829"/>
    <lineage>
        <taxon>Eukaryota</taxon>
        <taxon>Fungi</taxon>
        <taxon>Dikarya</taxon>
        <taxon>Ascomycota</taxon>
        <taxon>Pezizomycotina</taxon>
        <taxon>Sordariomycetes</taxon>
        <taxon>Sordariomycetidae</taxon>
        <taxon>Magnaporthales</taxon>
        <taxon>Pyriculariaceae</taxon>
        <taxon>Pyricularia</taxon>
    </lineage>
</organism>
<dbReference type="Proteomes" id="UP000294847">
    <property type="component" value="Chromosome 1"/>
</dbReference>
<proteinExistence type="inferred from homology"/>
<dbReference type="InterPro" id="IPR029463">
    <property type="entry name" value="Lys_MEP"/>
</dbReference>
<dbReference type="Pfam" id="PF14521">
    <property type="entry name" value="Aspzincin_M35"/>
    <property type="match status" value="1"/>
</dbReference>
<feature type="chain" id="PRO_5020730495" description="Lysine-specific metallo-endopeptidase domain-containing protein" evidence="8">
    <location>
        <begin position="16"/>
        <end position="170"/>
    </location>
</feature>
<evidence type="ECO:0000313" key="11">
    <source>
        <dbReference type="Proteomes" id="UP000294847"/>
    </source>
</evidence>
<keyword evidence="5" id="KW-0378">Hydrolase</keyword>
<keyword evidence="7" id="KW-0482">Metalloprotease</keyword>
<evidence type="ECO:0000256" key="7">
    <source>
        <dbReference type="ARBA" id="ARBA00023049"/>
    </source>
</evidence>
<feature type="non-terminal residue" evidence="10">
    <location>
        <position position="1"/>
    </location>
</feature>
<keyword evidence="3" id="KW-0645">Protease</keyword>
<name>A0A4P7MSY2_PYROR</name>
<dbReference type="GO" id="GO:0004222">
    <property type="term" value="F:metalloendopeptidase activity"/>
    <property type="evidence" value="ECO:0007669"/>
    <property type="project" value="InterPro"/>
</dbReference>
<evidence type="ECO:0000259" key="9">
    <source>
        <dbReference type="Pfam" id="PF14521"/>
    </source>
</evidence>
<evidence type="ECO:0000256" key="2">
    <source>
        <dbReference type="ARBA" id="ARBA00010279"/>
    </source>
</evidence>
<evidence type="ECO:0000256" key="5">
    <source>
        <dbReference type="ARBA" id="ARBA00022801"/>
    </source>
</evidence>
<dbReference type="InterPro" id="IPR024079">
    <property type="entry name" value="MetalloPept_cat_dom_sf"/>
</dbReference>
<evidence type="ECO:0000256" key="8">
    <source>
        <dbReference type="SAM" id="SignalP"/>
    </source>
</evidence>
<keyword evidence="8" id="KW-0732">Signal</keyword>
<evidence type="ECO:0000256" key="4">
    <source>
        <dbReference type="ARBA" id="ARBA00022723"/>
    </source>
</evidence>
<dbReference type="Gene3D" id="3.40.390.10">
    <property type="entry name" value="Collagenase (Catalytic Domain)"/>
    <property type="match status" value="1"/>
</dbReference>
<sequence length="170" mass="19591">VLSLRLLIFPPLVKTFLLLKLTKLVQQPKHTPDGEADILKQAMRKCEVWANKAYFAVKEDGSLRRRYFGTNSAKHIESIQQTFDAIENACDLTKDNIPFRCERSAKECEHRPTAILSAYVIPGKDRVYLCPDFFDLDLTDVDYNARTLIQELSHLDSSELGPRIKCYYHI</sequence>
<accession>A0A4P7MSY2</accession>
<evidence type="ECO:0000256" key="1">
    <source>
        <dbReference type="ARBA" id="ARBA00001947"/>
    </source>
</evidence>
<dbReference type="GO" id="GO:0006508">
    <property type="term" value="P:proteolysis"/>
    <property type="evidence" value="ECO:0007669"/>
    <property type="project" value="UniProtKB-KW"/>
</dbReference>
<dbReference type="AlphaFoldDB" id="A0A4P7MSY2"/>
<keyword evidence="4" id="KW-0479">Metal-binding</keyword>
<comment type="cofactor">
    <cofactor evidence="1">
        <name>Zn(2+)</name>
        <dbReference type="ChEBI" id="CHEBI:29105"/>
    </cofactor>
</comment>
<evidence type="ECO:0000256" key="6">
    <source>
        <dbReference type="ARBA" id="ARBA00022833"/>
    </source>
</evidence>
<feature type="signal peptide" evidence="8">
    <location>
        <begin position="1"/>
        <end position="15"/>
    </location>
</feature>
<dbReference type="SUPFAM" id="SSF55486">
    <property type="entry name" value="Metalloproteases ('zincins'), catalytic domain"/>
    <property type="match status" value="1"/>
</dbReference>